<dbReference type="AlphaFoldDB" id="A0AAV3Q506"/>
<keyword evidence="2" id="KW-1185">Reference proteome</keyword>
<gene>
    <name evidence="1" type="ORF">LIER_15748</name>
</gene>
<evidence type="ECO:0000313" key="2">
    <source>
        <dbReference type="Proteomes" id="UP001454036"/>
    </source>
</evidence>
<proteinExistence type="predicted"/>
<reference evidence="1 2" key="1">
    <citation type="submission" date="2024-01" db="EMBL/GenBank/DDBJ databases">
        <title>The complete chloroplast genome sequence of Lithospermum erythrorhizon: insights into the phylogenetic relationship among Boraginaceae species and the maternal lineages of purple gromwells.</title>
        <authorList>
            <person name="Okada T."/>
            <person name="Watanabe K."/>
        </authorList>
    </citation>
    <scope>NUCLEOTIDE SEQUENCE [LARGE SCALE GENOMIC DNA]</scope>
</reference>
<dbReference type="EMBL" id="BAABME010003441">
    <property type="protein sequence ID" value="GAA0158814.1"/>
    <property type="molecule type" value="Genomic_DNA"/>
</dbReference>
<protein>
    <submittedName>
        <fullName evidence="1">Uncharacterized protein</fullName>
    </submittedName>
</protein>
<accession>A0AAV3Q506</accession>
<organism evidence="1 2">
    <name type="scientific">Lithospermum erythrorhizon</name>
    <name type="common">Purple gromwell</name>
    <name type="synonym">Lithospermum officinale var. erythrorhizon</name>
    <dbReference type="NCBI Taxonomy" id="34254"/>
    <lineage>
        <taxon>Eukaryota</taxon>
        <taxon>Viridiplantae</taxon>
        <taxon>Streptophyta</taxon>
        <taxon>Embryophyta</taxon>
        <taxon>Tracheophyta</taxon>
        <taxon>Spermatophyta</taxon>
        <taxon>Magnoliopsida</taxon>
        <taxon>eudicotyledons</taxon>
        <taxon>Gunneridae</taxon>
        <taxon>Pentapetalae</taxon>
        <taxon>asterids</taxon>
        <taxon>lamiids</taxon>
        <taxon>Boraginales</taxon>
        <taxon>Boraginaceae</taxon>
        <taxon>Boraginoideae</taxon>
        <taxon>Lithospermeae</taxon>
        <taxon>Lithospermum</taxon>
    </lineage>
</organism>
<evidence type="ECO:0000313" key="1">
    <source>
        <dbReference type="EMBL" id="GAA0158814.1"/>
    </source>
</evidence>
<dbReference type="Proteomes" id="UP001454036">
    <property type="component" value="Unassembled WGS sequence"/>
</dbReference>
<name>A0AAV3Q506_LITER</name>
<comment type="caution">
    <text evidence="1">The sequence shown here is derived from an EMBL/GenBank/DDBJ whole genome shotgun (WGS) entry which is preliminary data.</text>
</comment>
<sequence>MLYKLEDITKISSLYLFSTTSHFTFLFSDSLDLSSVIFPTHGTYQMYPQKTKNLHVEQTRERLKVRALEQELQELRGQVSNYPWYLALKDQELRRAQPKKDATNQAAFTARRDREGLRRAYLQDNPRRCRVSVPLSYQTLS</sequence>